<dbReference type="NCBIfam" id="NF006088">
    <property type="entry name" value="PRK08238.1"/>
    <property type="match status" value="1"/>
</dbReference>
<feature type="compositionally biased region" description="Polar residues" evidence="6">
    <location>
        <begin position="9"/>
        <end position="24"/>
    </location>
</feature>
<dbReference type="CDD" id="cd13963">
    <property type="entry name" value="PT_UbiA_2"/>
    <property type="match status" value="1"/>
</dbReference>
<feature type="region of interest" description="Disordered" evidence="6">
    <location>
        <begin position="1"/>
        <end position="29"/>
    </location>
</feature>
<evidence type="ECO:0000313" key="8">
    <source>
        <dbReference type="EMBL" id="AAZ46457.1"/>
    </source>
</evidence>
<dbReference type="AlphaFoldDB" id="Q47FC4"/>
<dbReference type="Gene3D" id="1.10.357.140">
    <property type="entry name" value="UbiA prenyltransferase"/>
    <property type="match status" value="1"/>
</dbReference>
<feature type="transmembrane region" description="Helical" evidence="7">
    <location>
        <begin position="481"/>
        <end position="502"/>
    </location>
</feature>
<dbReference type="GO" id="GO:0005886">
    <property type="term" value="C:plasma membrane"/>
    <property type="evidence" value="ECO:0007669"/>
    <property type="project" value="TreeGrafter"/>
</dbReference>
<evidence type="ECO:0000256" key="4">
    <source>
        <dbReference type="ARBA" id="ARBA00022989"/>
    </source>
</evidence>
<dbReference type="GO" id="GO:0016765">
    <property type="term" value="F:transferase activity, transferring alkyl or aryl (other than methyl) groups"/>
    <property type="evidence" value="ECO:0007669"/>
    <property type="project" value="InterPro"/>
</dbReference>
<dbReference type="PANTHER" id="PTHR11048">
    <property type="entry name" value="PRENYLTRANSFERASES"/>
    <property type="match status" value="1"/>
</dbReference>
<dbReference type="EMBL" id="CP000089">
    <property type="protein sequence ID" value="AAZ46457.1"/>
    <property type="molecule type" value="Genomic_DNA"/>
</dbReference>
<proteinExistence type="predicted"/>
<feature type="transmembrane region" description="Helical" evidence="7">
    <location>
        <begin position="314"/>
        <end position="331"/>
    </location>
</feature>
<dbReference type="eggNOG" id="COG0382">
    <property type="taxonomic scope" value="Bacteria"/>
</dbReference>
<gene>
    <name evidence="8" type="ordered locus">Daro_1710</name>
</gene>
<dbReference type="InterPro" id="IPR000537">
    <property type="entry name" value="UbiA_prenyltransferase"/>
</dbReference>
<dbReference type="PANTHER" id="PTHR11048:SF5">
    <property type="entry name" value="DECAPRENYL-PHOSPHATE PHOSPHORIBOSYLTRANSFERASE"/>
    <property type="match status" value="1"/>
</dbReference>
<dbReference type="InterPro" id="IPR039653">
    <property type="entry name" value="Prenyltransferase"/>
</dbReference>
<dbReference type="Pfam" id="PF01040">
    <property type="entry name" value="UbiA"/>
    <property type="match status" value="1"/>
</dbReference>
<dbReference type="InterPro" id="IPR044878">
    <property type="entry name" value="UbiA_sf"/>
</dbReference>
<dbReference type="InterPro" id="IPR023214">
    <property type="entry name" value="HAD_sf"/>
</dbReference>
<feature type="transmembrane region" description="Helical" evidence="7">
    <location>
        <begin position="242"/>
        <end position="262"/>
    </location>
</feature>
<sequence length="503" mass="56141">MTGKPRIRLTSTSRCSPQRLNPQRNHLRKPNFCPTARGHLSDMLHESALRVFRDSPFETLRIPFLLAKGKAFLKQHLASRTEFDPKTLPYNEELLEWLKQQRNEGRCLVLCTASDRSIADLISEHLGIFDEVIASDGVSNIAGEHKAAALVQRFEHHGYDYAGNSHKDLPVWLHAHKAIVVNGSSGLVQKAQDIATVERVFPKRDIGFSAWRRVLRIHQWLKNLLLFVPLFAAHDLGNGAAWTSLLLAFVAFSLCASSVYIANDLLDLESDRLHPRKRNRPFASGLVPAWAGVLVAPLLLIVSLGVAALVGKQFLSWLIFYFALTCAYSWVLKRLMLIDCLTLALLYTLRIIAGAAAVGHELSFWLLAFSVFLFLSLAFIKRYAELEVQLLSGKEKIHGRGYHTTDAPLIQTMGIVAGYSSVLVLALYLNSNAVLKLYAAPELIWGAVPVMLFWVSWMWMQAHRGKMHDDPLVFAVKDRASLGAGATFSAILIAGTMGVSWWP</sequence>
<evidence type="ECO:0000256" key="1">
    <source>
        <dbReference type="ARBA" id="ARBA00004141"/>
    </source>
</evidence>
<protein>
    <submittedName>
        <fullName evidence="8">UbiA prenyltransferase:PepSY-associated TM helix</fullName>
    </submittedName>
</protein>
<dbReference type="SUPFAM" id="SSF56784">
    <property type="entry name" value="HAD-like"/>
    <property type="match status" value="1"/>
</dbReference>
<dbReference type="GO" id="GO:0009247">
    <property type="term" value="P:glycolipid biosynthetic process"/>
    <property type="evidence" value="ECO:0007669"/>
    <property type="project" value="TreeGrafter"/>
</dbReference>
<reference evidence="8" key="1">
    <citation type="submission" date="2005-08" db="EMBL/GenBank/DDBJ databases">
        <title>Complete sequence of Dechloromonas aromatica RCB.</title>
        <authorList>
            <person name="Salinero K.K."/>
            <person name="Copeland A."/>
            <person name="Lucas S."/>
            <person name="Lapidus A."/>
            <person name="Barry K."/>
            <person name="Detter J.C."/>
            <person name="Glavina T."/>
            <person name="Hammon N."/>
            <person name="Israni S."/>
            <person name="Pitluck S."/>
            <person name="Di Bartolo G."/>
            <person name="Trong S."/>
            <person name="Schmutz J."/>
            <person name="Larimer F."/>
            <person name="Land M."/>
            <person name="Ivanova N."/>
            <person name="Richardson P."/>
        </authorList>
    </citation>
    <scope>NUCLEOTIDE SEQUENCE</scope>
    <source>
        <strain evidence="8">RCB</strain>
    </source>
</reference>
<dbReference type="Gene3D" id="3.40.50.1000">
    <property type="entry name" value="HAD superfamily/HAD-like"/>
    <property type="match status" value="1"/>
</dbReference>
<keyword evidence="3 7" id="KW-0812">Transmembrane</keyword>
<keyword evidence="8" id="KW-0808">Transferase</keyword>
<evidence type="ECO:0000256" key="5">
    <source>
        <dbReference type="ARBA" id="ARBA00023136"/>
    </source>
</evidence>
<keyword evidence="5 7" id="KW-0472">Membrane</keyword>
<keyword evidence="2" id="KW-1003">Cell membrane</keyword>
<keyword evidence="4 7" id="KW-1133">Transmembrane helix</keyword>
<comment type="subcellular location">
    <subcellularLocation>
        <location evidence="1">Membrane</location>
        <topology evidence="1">Multi-pass membrane protein</topology>
    </subcellularLocation>
</comment>
<organism evidence="8">
    <name type="scientific">Dechloromonas aromatica (strain RCB)</name>
    <dbReference type="NCBI Taxonomy" id="159087"/>
    <lineage>
        <taxon>Bacteria</taxon>
        <taxon>Pseudomonadati</taxon>
        <taxon>Pseudomonadota</taxon>
        <taxon>Betaproteobacteria</taxon>
        <taxon>Rhodocyclales</taxon>
        <taxon>Azonexaceae</taxon>
        <taxon>Dechloromonas</taxon>
    </lineage>
</organism>
<evidence type="ECO:0000256" key="6">
    <source>
        <dbReference type="SAM" id="MobiDB-lite"/>
    </source>
</evidence>
<accession>Q47FC4</accession>
<feature type="transmembrane region" description="Helical" evidence="7">
    <location>
        <begin position="443"/>
        <end position="460"/>
    </location>
</feature>
<dbReference type="Pfam" id="PF12710">
    <property type="entry name" value="HAD"/>
    <property type="match status" value="1"/>
</dbReference>
<dbReference type="HOGENOM" id="CLU_029423_2_0_4"/>
<dbReference type="STRING" id="159087.Daro_1710"/>
<feature type="transmembrane region" description="Helical" evidence="7">
    <location>
        <begin position="405"/>
        <end position="431"/>
    </location>
</feature>
<dbReference type="KEGG" id="dar:Daro_1710"/>
<evidence type="ECO:0000256" key="2">
    <source>
        <dbReference type="ARBA" id="ARBA00022475"/>
    </source>
</evidence>
<evidence type="ECO:0000256" key="3">
    <source>
        <dbReference type="ARBA" id="ARBA00022692"/>
    </source>
</evidence>
<evidence type="ECO:0000256" key="7">
    <source>
        <dbReference type="SAM" id="Phobius"/>
    </source>
</evidence>
<dbReference type="InterPro" id="IPR036412">
    <property type="entry name" value="HAD-like_sf"/>
</dbReference>
<feature type="transmembrane region" description="Helical" evidence="7">
    <location>
        <begin position="282"/>
        <end position="308"/>
    </location>
</feature>
<name>Q47FC4_DECAR</name>